<dbReference type="EC" id="2.7.6.3" evidence="5"/>
<dbReference type="PANTHER" id="PTHR39648">
    <property type="entry name" value="6-HYDROXYMETHYL-7,8-DIHYDROPTERIN PYROPHOSPHOKINASE"/>
    <property type="match status" value="1"/>
</dbReference>
<organism evidence="7 8">
    <name type="scientific">Methanobacterium bryantii</name>
    <dbReference type="NCBI Taxonomy" id="2161"/>
    <lineage>
        <taxon>Archaea</taxon>
        <taxon>Methanobacteriati</taxon>
        <taxon>Methanobacteriota</taxon>
        <taxon>Methanomada group</taxon>
        <taxon>Methanobacteria</taxon>
        <taxon>Methanobacteriales</taxon>
        <taxon>Methanobacteriaceae</taxon>
        <taxon>Methanobacterium</taxon>
    </lineage>
</organism>
<dbReference type="PANTHER" id="PTHR39648:SF1">
    <property type="entry name" value="6-HYDROXYMETHYL-7,8-DIHYDROPTERIN PYROPHOSPHOKINASE"/>
    <property type="match status" value="1"/>
</dbReference>
<dbReference type="GO" id="GO:0000287">
    <property type="term" value="F:magnesium ion binding"/>
    <property type="evidence" value="ECO:0007669"/>
    <property type="project" value="UniProtKB-UniRule"/>
</dbReference>
<proteinExistence type="inferred from homology"/>
<keyword evidence="4 5" id="KW-0067">ATP-binding</keyword>
<dbReference type="InterPro" id="IPR027510">
    <property type="entry name" value="HMPDK_MptE"/>
</dbReference>
<dbReference type="OrthoDB" id="34207at2157"/>
<protein>
    <recommendedName>
        <fullName evidence="5">6-hydroxymethyl-7,8-dihydropterin pyrophosphokinase</fullName>
        <shortName evidence="5">HPPK</shortName>
        <ecNumber evidence="5">2.7.6.3</ecNumber>
    </recommendedName>
    <alternativeName>
        <fullName evidence="5">2-amino-4-hydroxy-6-hydroxymethyldihydropteridine pyrophosphokinase</fullName>
    </alternativeName>
    <alternativeName>
        <fullName evidence="5">6-hydroxymethyl-7,8-dihydropterin diphosphokinase</fullName>
        <shortName evidence="5">6-HMPDK</shortName>
    </alternativeName>
    <alternativeName>
        <fullName evidence="5">7,8-dihydro-6-hydroxymethylpterin diphosphokinase</fullName>
    </alternativeName>
    <alternativeName>
        <fullName evidence="5">7,8-dihydro-6-hydroxymethylpterin pyrophosphokinase</fullName>
        <shortName evidence="5">PPPK</shortName>
    </alternativeName>
</protein>
<dbReference type="GO" id="GO:0016301">
    <property type="term" value="F:kinase activity"/>
    <property type="evidence" value="ECO:0007669"/>
    <property type="project" value="UniProtKB-KW"/>
</dbReference>
<comment type="similarity">
    <text evidence="5">Belongs to the archaeal 6-HMPDK family.</text>
</comment>
<feature type="domain" description="6-hydroxymethylpterin diphosphokinase MptE-like" evidence="6">
    <location>
        <begin position="40"/>
        <end position="192"/>
    </location>
</feature>
<dbReference type="InterPro" id="IPR036759">
    <property type="entry name" value="TPK_catalytic_sf"/>
</dbReference>
<evidence type="ECO:0000313" key="8">
    <source>
        <dbReference type="Proteomes" id="UP000217784"/>
    </source>
</evidence>
<dbReference type="Pfam" id="PF01973">
    <property type="entry name" value="MptE-like"/>
    <property type="match status" value="1"/>
</dbReference>
<dbReference type="UniPathway" id="UPA00065"/>
<gene>
    <name evidence="5" type="primary">mptE</name>
    <name evidence="7" type="ORF">ASJ80_13635</name>
</gene>
<comment type="cofactor">
    <cofactor evidence="5">
        <name>Mg(2+)</name>
        <dbReference type="ChEBI" id="CHEBI:18420"/>
    </cofactor>
</comment>
<evidence type="ECO:0000256" key="3">
    <source>
        <dbReference type="ARBA" id="ARBA00022777"/>
    </source>
</evidence>
<comment type="function">
    <text evidence="5">Catalyzes the transfer of diphosphate from ATP to 6-hydroxymethyl-7,8-dihydropterin (6-HMD), leading to 6-hydroxymethyl-7,8-dihydropterin diphosphate (6-HMDP).</text>
</comment>
<dbReference type="InterPro" id="IPR002826">
    <property type="entry name" value="MptE-like"/>
</dbReference>
<accession>A0A2A2HAX8</accession>
<evidence type="ECO:0000313" key="7">
    <source>
        <dbReference type="EMBL" id="PAV06404.1"/>
    </source>
</evidence>
<dbReference type="GO" id="GO:2001118">
    <property type="term" value="P:tetrahydromethanopterin biosynthetic process"/>
    <property type="evidence" value="ECO:0007669"/>
    <property type="project" value="UniProtKB-UniRule"/>
</dbReference>
<dbReference type="HAMAP" id="MF_02131">
    <property type="entry name" value="HMPDK_arch"/>
    <property type="match status" value="1"/>
</dbReference>
<evidence type="ECO:0000256" key="4">
    <source>
        <dbReference type="ARBA" id="ARBA00022840"/>
    </source>
</evidence>
<name>A0A2A2HAX8_METBR</name>
<dbReference type="Proteomes" id="UP000217784">
    <property type="component" value="Unassembled WGS sequence"/>
</dbReference>
<comment type="pathway">
    <text evidence="5">Cofactor biosynthesis; 5,6,7,8-tetrahydromethanopterin biosynthesis.</text>
</comment>
<reference evidence="7 8" key="1">
    <citation type="journal article" date="2017" name="BMC Genomics">
        <title>Genomic analysis of methanogenic archaea reveals a shift towards energy conservation.</title>
        <authorList>
            <person name="Gilmore S.P."/>
            <person name="Henske J.K."/>
            <person name="Sexton J.A."/>
            <person name="Solomon K.V."/>
            <person name="Seppala S."/>
            <person name="Yoo J.I."/>
            <person name="Huyett L.M."/>
            <person name="Pressman A."/>
            <person name="Cogan J.Z."/>
            <person name="Kivenson V."/>
            <person name="Peng X."/>
            <person name="Tan Y."/>
            <person name="Valentine D.L."/>
            <person name="O'Malley M.A."/>
        </authorList>
    </citation>
    <scope>NUCLEOTIDE SEQUENCE [LARGE SCALE GENOMIC DNA]</scope>
    <source>
        <strain evidence="7 8">M.o.H.</strain>
    </source>
</reference>
<keyword evidence="8" id="KW-1185">Reference proteome</keyword>
<keyword evidence="3 5" id="KW-0418">Kinase</keyword>
<dbReference type="GO" id="GO:0003848">
    <property type="term" value="F:2-amino-4-hydroxy-6-hydroxymethyldihydropteridine diphosphokinase activity"/>
    <property type="evidence" value="ECO:0007669"/>
    <property type="project" value="UniProtKB-UniRule"/>
</dbReference>
<comment type="caution">
    <text evidence="7">The sequence shown here is derived from an EMBL/GenBank/DDBJ whole genome shotgun (WGS) entry which is preliminary data.</text>
</comment>
<comment type="catalytic activity">
    <reaction evidence="5">
        <text>6-hydroxymethyl-7,8-dihydropterin + ATP = (7,8-dihydropterin-6-yl)methyl diphosphate + AMP + H(+)</text>
        <dbReference type="Rhea" id="RHEA:11412"/>
        <dbReference type="ChEBI" id="CHEBI:15378"/>
        <dbReference type="ChEBI" id="CHEBI:30616"/>
        <dbReference type="ChEBI" id="CHEBI:44841"/>
        <dbReference type="ChEBI" id="CHEBI:72950"/>
        <dbReference type="ChEBI" id="CHEBI:456215"/>
        <dbReference type="EC" id="2.7.6.3"/>
    </reaction>
</comment>
<dbReference type="RefSeq" id="WP_069584408.1">
    <property type="nucleotide sequence ID" value="NZ_LMVM01000001.1"/>
</dbReference>
<keyword evidence="2 5" id="KW-0547">Nucleotide-binding</keyword>
<dbReference type="GO" id="GO:0004788">
    <property type="term" value="F:thiamine diphosphokinase activity"/>
    <property type="evidence" value="ECO:0007669"/>
    <property type="project" value="InterPro"/>
</dbReference>
<evidence type="ECO:0000256" key="1">
    <source>
        <dbReference type="ARBA" id="ARBA00022679"/>
    </source>
</evidence>
<keyword evidence="5" id="KW-0460">Magnesium</keyword>
<dbReference type="AlphaFoldDB" id="A0A2A2HAX8"/>
<dbReference type="EMBL" id="LMVM01000001">
    <property type="protein sequence ID" value="PAV06404.1"/>
    <property type="molecule type" value="Genomic_DNA"/>
</dbReference>
<evidence type="ECO:0000256" key="2">
    <source>
        <dbReference type="ARBA" id="ARBA00022741"/>
    </source>
</evidence>
<dbReference type="GO" id="GO:0009229">
    <property type="term" value="P:thiamine diphosphate biosynthetic process"/>
    <property type="evidence" value="ECO:0007669"/>
    <property type="project" value="InterPro"/>
</dbReference>
<evidence type="ECO:0000256" key="5">
    <source>
        <dbReference type="HAMAP-Rule" id="MF_02131"/>
    </source>
</evidence>
<dbReference type="GO" id="GO:0005524">
    <property type="term" value="F:ATP binding"/>
    <property type="evidence" value="ECO:0007669"/>
    <property type="project" value="UniProtKB-UniRule"/>
</dbReference>
<keyword evidence="1 5" id="KW-0808">Transferase</keyword>
<evidence type="ECO:0000259" key="6">
    <source>
        <dbReference type="Pfam" id="PF01973"/>
    </source>
</evidence>
<dbReference type="SUPFAM" id="SSF63999">
    <property type="entry name" value="Thiamin pyrophosphokinase, catalytic domain"/>
    <property type="match status" value="1"/>
</dbReference>
<sequence length="253" mass="27944">MNLDAWFSWYDKILKEFGFSREDDEKSAELLNNLLNEDNSSSIAETNIKDMVIIFGAGPSLKGNIEELDELDQLEELNLNKFTLIAADGATTALLEKNIVPDIIVTDLDGNMDDIIEANERGAILAVHAHGNNIDKIKEYVPGLKRILGTTQSVPLENVSNFGGFTDGDRCIFLAIELGARFILLAGMDFGDIVTKYSRPDLPEAEGKADEIKQMKLNYAKKLTQWAAENENVKIVNMSGGESVPGVDDIKFE</sequence>